<protein>
    <submittedName>
        <fullName evidence="2">Uncharacterized protein YpbB</fullName>
    </submittedName>
</protein>
<comment type="caution">
    <text evidence="2">The sequence shown here is derived from an EMBL/GenBank/DDBJ whole genome shotgun (WGS) entry which is preliminary data.</text>
</comment>
<feature type="domain" description="Helicase Helix-turn-helix" evidence="1">
    <location>
        <begin position="266"/>
        <end position="353"/>
    </location>
</feature>
<name>A0ABT9ZMB1_9BACI</name>
<proteinExistence type="predicted"/>
<dbReference type="InterPro" id="IPR008308">
    <property type="entry name" value="YpbB-like"/>
</dbReference>
<dbReference type="InterPro" id="IPR029491">
    <property type="entry name" value="Helicase_HTH"/>
</dbReference>
<accession>A0ABT9ZMB1</accession>
<dbReference type="PIRSF" id="PIRSF021350">
    <property type="entry name" value="UCP021350"/>
    <property type="match status" value="1"/>
</dbReference>
<keyword evidence="3" id="KW-1185">Reference proteome</keyword>
<reference evidence="2 3" key="1">
    <citation type="submission" date="2023-07" db="EMBL/GenBank/DDBJ databases">
        <title>Genomic Encyclopedia of Type Strains, Phase IV (KMG-IV): sequencing the most valuable type-strain genomes for metagenomic binning, comparative biology and taxonomic classification.</title>
        <authorList>
            <person name="Goeker M."/>
        </authorList>
    </citation>
    <scope>NUCLEOTIDE SEQUENCE [LARGE SCALE GENOMIC DNA]</scope>
    <source>
        <strain evidence="2 3">DSM 29005</strain>
    </source>
</reference>
<evidence type="ECO:0000259" key="1">
    <source>
        <dbReference type="Pfam" id="PF14493"/>
    </source>
</evidence>
<dbReference type="Pfam" id="PF14493">
    <property type="entry name" value="HTH_40"/>
    <property type="match status" value="1"/>
</dbReference>
<evidence type="ECO:0000313" key="2">
    <source>
        <dbReference type="EMBL" id="MDQ0232926.1"/>
    </source>
</evidence>
<dbReference type="Proteomes" id="UP001234495">
    <property type="component" value="Unassembled WGS sequence"/>
</dbReference>
<sequence length="361" mass="42508">MYNTAGDEMNDGYLRFIVLLCFQQFKGERSPSAIYHLLKGKKSSQTIQDGKLFNLSFLFGLFPSTTKTIIEAICKGLLADELLSFKEHQHYIVTDRGNEYIERYNKEKPLPGHLDGWKYGDLSRLYWRRYSLLVQVLSNISYKQTSYLPITKNQEDLQWVKKFISGIGERKQKIIDDLYSETYFALKQLTNLEAEIFVKKLTASYRVGDTFEQIAIKQREDPVYIYLMFWNVNHVLIKNIQNTPEHFPMFVKIIEDRMQQNYVTNSTKVTYSFLQKGLDISQIAATRGLKESTIEDHVVELTLHYPNFQPDPFITTEDFLLINDAIDSLQTHRLKQVKEYFQHKYSYFQIRLAYALKGRNR</sequence>
<gene>
    <name evidence="2" type="ORF">J2S19_004250</name>
</gene>
<evidence type="ECO:0000313" key="3">
    <source>
        <dbReference type="Proteomes" id="UP001234495"/>
    </source>
</evidence>
<organism evidence="2 3">
    <name type="scientific">Metabacillus malikii</name>
    <dbReference type="NCBI Taxonomy" id="1504265"/>
    <lineage>
        <taxon>Bacteria</taxon>
        <taxon>Bacillati</taxon>
        <taxon>Bacillota</taxon>
        <taxon>Bacilli</taxon>
        <taxon>Bacillales</taxon>
        <taxon>Bacillaceae</taxon>
        <taxon>Metabacillus</taxon>
    </lineage>
</organism>
<dbReference type="EMBL" id="JAUSUD010000027">
    <property type="protein sequence ID" value="MDQ0232926.1"/>
    <property type="molecule type" value="Genomic_DNA"/>
</dbReference>